<evidence type="ECO:0000313" key="3">
    <source>
        <dbReference type="Proteomes" id="UP001597534"/>
    </source>
</evidence>
<accession>A0ABW5YM40</accession>
<dbReference type="Proteomes" id="UP001597534">
    <property type="component" value="Unassembled WGS sequence"/>
</dbReference>
<evidence type="ECO:0000313" key="2">
    <source>
        <dbReference type="EMBL" id="MFD2891535.1"/>
    </source>
</evidence>
<gene>
    <name evidence="2" type="ORF">ACFS5J_05850</name>
</gene>
<reference evidence="3" key="1">
    <citation type="journal article" date="2019" name="Int. J. Syst. Evol. Microbiol.">
        <title>The Global Catalogue of Microorganisms (GCM) 10K type strain sequencing project: providing services to taxonomists for standard genome sequencing and annotation.</title>
        <authorList>
            <consortium name="The Broad Institute Genomics Platform"/>
            <consortium name="The Broad Institute Genome Sequencing Center for Infectious Disease"/>
            <person name="Wu L."/>
            <person name="Ma J."/>
        </authorList>
    </citation>
    <scope>NUCLEOTIDE SEQUENCE [LARGE SCALE GENOMIC DNA]</scope>
    <source>
        <strain evidence="3">KCTC 22671</strain>
    </source>
</reference>
<dbReference type="RefSeq" id="WP_379811120.1">
    <property type="nucleotide sequence ID" value="NZ_JBHUPC010000012.1"/>
</dbReference>
<sequence length="125" mass="14931">MKKALLITILLFSIFSFSQVDRRNSNRQYENPSRNNNKKVDFTEQTLNFFKEKIKVDSFQEAVIRNLLNDYEDNAKKISISEAADFEKKDQFLLLGENFKSELKKVLSEEQFLKYEDFMNKKKKK</sequence>
<comment type="caution">
    <text evidence="2">The sequence shown here is derived from an EMBL/GenBank/DDBJ whole genome shotgun (WGS) entry which is preliminary data.</text>
</comment>
<proteinExistence type="predicted"/>
<feature type="chain" id="PRO_5045969571" evidence="1">
    <location>
        <begin position="19"/>
        <end position="125"/>
    </location>
</feature>
<keyword evidence="1" id="KW-0732">Signal</keyword>
<evidence type="ECO:0000256" key="1">
    <source>
        <dbReference type="SAM" id="SignalP"/>
    </source>
</evidence>
<protein>
    <submittedName>
        <fullName evidence="2">Uncharacterized protein</fullName>
    </submittedName>
</protein>
<keyword evidence="3" id="KW-1185">Reference proteome</keyword>
<dbReference type="EMBL" id="JBHUPC010000012">
    <property type="protein sequence ID" value="MFD2891535.1"/>
    <property type="molecule type" value="Genomic_DNA"/>
</dbReference>
<organism evidence="2 3">
    <name type="scientific">Flavobacterium chuncheonense</name>
    <dbReference type="NCBI Taxonomy" id="2026653"/>
    <lineage>
        <taxon>Bacteria</taxon>
        <taxon>Pseudomonadati</taxon>
        <taxon>Bacteroidota</taxon>
        <taxon>Flavobacteriia</taxon>
        <taxon>Flavobacteriales</taxon>
        <taxon>Flavobacteriaceae</taxon>
        <taxon>Flavobacterium</taxon>
    </lineage>
</organism>
<name>A0ABW5YM40_9FLAO</name>
<feature type="signal peptide" evidence="1">
    <location>
        <begin position="1"/>
        <end position="18"/>
    </location>
</feature>